<dbReference type="Proteomes" id="UP000733379">
    <property type="component" value="Unassembled WGS sequence"/>
</dbReference>
<organism evidence="1 2">
    <name type="scientific">Nocardia albiluteola</name>
    <dbReference type="NCBI Taxonomy" id="2842303"/>
    <lineage>
        <taxon>Bacteria</taxon>
        <taxon>Bacillati</taxon>
        <taxon>Actinomycetota</taxon>
        <taxon>Actinomycetes</taxon>
        <taxon>Mycobacteriales</taxon>
        <taxon>Nocardiaceae</taxon>
        <taxon>Nocardia</taxon>
    </lineage>
</organism>
<proteinExistence type="predicted"/>
<dbReference type="EMBL" id="JAHKNI010000008">
    <property type="protein sequence ID" value="MBU3064578.1"/>
    <property type="molecule type" value="Genomic_DNA"/>
</dbReference>
<dbReference type="Pfam" id="PF14568">
    <property type="entry name" value="SUKH_6"/>
    <property type="match status" value="1"/>
</dbReference>
<gene>
    <name evidence="1" type="ORF">KO481_23980</name>
</gene>
<comment type="caution">
    <text evidence="1">The sequence shown here is derived from an EMBL/GenBank/DDBJ whole genome shotgun (WGS) entry which is preliminary data.</text>
</comment>
<evidence type="ECO:0000313" key="2">
    <source>
        <dbReference type="Proteomes" id="UP000733379"/>
    </source>
</evidence>
<accession>A0ABS6B2P7</accession>
<name>A0ABS6B2P7_9NOCA</name>
<reference evidence="1 2" key="1">
    <citation type="submission" date="2021-06" db="EMBL/GenBank/DDBJ databases">
        <title>Actinomycetes sequencing.</title>
        <authorList>
            <person name="Shan Q."/>
        </authorList>
    </citation>
    <scope>NUCLEOTIDE SEQUENCE [LARGE SCALE GENOMIC DNA]</scope>
    <source>
        <strain evidence="1 2">NEAU-G5</strain>
    </source>
</reference>
<evidence type="ECO:0000313" key="1">
    <source>
        <dbReference type="EMBL" id="MBU3064578.1"/>
    </source>
</evidence>
<dbReference type="RefSeq" id="WP_215919879.1">
    <property type="nucleotide sequence ID" value="NZ_JAHKNI010000008.1"/>
</dbReference>
<sequence>MRESVARLRGIMAPSPLPAAVPPPWDDIESACGVRLPSDYRDFIDNYGNGRIGDLYVLYPASRRTNGQVRLMSLIDNAQDLIANGVFHEDDEDGNPLFGYPEPGGLLQWGGSTNGDMFFWVTEGADPDGWTVLAHLHGPAIWTRYDGTMADFLTGLVTGEYRYARSVLNPLGVRWTMIGDWTHRYGGPPSASLHGGHDRAGVQLSAGSPLPWDRVSISGGDQDVFGRTGDVVPLIAADGVTVRLGGGGLAPGIAYRLFAWARTDEDAEADLLEIECDGAVVARGELSDSPRSRMVETQILVAANAPDAVVRIRVRSRKPAVTLRSFYLNISGTLGD</sequence>
<dbReference type="InterPro" id="IPR037883">
    <property type="entry name" value="Knr4/Smi1-like_sf"/>
</dbReference>
<dbReference type="SUPFAM" id="SSF160631">
    <property type="entry name" value="SMI1/KNR4-like"/>
    <property type="match status" value="1"/>
</dbReference>
<keyword evidence="2" id="KW-1185">Reference proteome</keyword>
<dbReference type="Gene3D" id="3.40.1580.10">
    <property type="entry name" value="SMI1/KNR4-like"/>
    <property type="match status" value="1"/>
</dbReference>
<protein>
    <submittedName>
        <fullName evidence="1">SMI1/KNR4 family protein</fullName>
    </submittedName>
</protein>